<dbReference type="RefSeq" id="WP_185030892.1">
    <property type="nucleotide sequence ID" value="NZ_JACHMQ010000001.1"/>
</dbReference>
<accession>A0A7X0G4C4</accession>
<evidence type="ECO:0000313" key="2">
    <source>
        <dbReference type="EMBL" id="MBB6399173.1"/>
    </source>
</evidence>
<keyword evidence="1" id="KW-0732">Signal</keyword>
<keyword evidence="3" id="KW-1185">Reference proteome</keyword>
<evidence type="ECO:0000256" key="1">
    <source>
        <dbReference type="SAM" id="SignalP"/>
    </source>
</evidence>
<protein>
    <recommendedName>
        <fullName evidence="4">Spore-associated protein A</fullName>
    </recommendedName>
</protein>
<reference evidence="2 3" key="1">
    <citation type="submission" date="2020-08" db="EMBL/GenBank/DDBJ databases">
        <title>Sequencing the genomes of 1000 actinobacteria strains.</title>
        <authorList>
            <person name="Klenk H.-P."/>
        </authorList>
    </citation>
    <scope>NUCLEOTIDE SEQUENCE [LARGE SCALE GENOMIC DNA]</scope>
    <source>
        <strain evidence="2 3">DSM 43675</strain>
    </source>
</reference>
<feature type="signal peptide" evidence="1">
    <location>
        <begin position="1"/>
        <end position="31"/>
    </location>
</feature>
<dbReference type="AlphaFoldDB" id="A0A7X0G4C4"/>
<name>A0A7X0G4C4_9ACTN</name>
<proteinExistence type="predicted"/>
<dbReference type="EMBL" id="JACHMQ010000001">
    <property type="protein sequence ID" value="MBB6399173.1"/>
    <property type="molecule type" value="Genomic_DNA"/>
</dbReference>
<gene>
    <name evidence="2" type="ORF">BKA00_006087</name>
</gene>
<evidence type="ECO:0008006" key="4">
    <source>
        <dbReference type="Google" id="ProtNLM"/>
    </source>
</evidence>
<organism evidence="2 3">
    <name type="scientific">Actinomadura coerulea</name>
    <dbReference type="NCBI Taxonomy" id="46159"/>
    <lineage>
        <taxon>Bacteria</taxon>
        <taxon>Bacillati</taxon>
        <taxon>Actinomycetota</taxon>
        <taxon>Actinomycetes</taxon>
        <taxon>Streptosporangiales</taxon>
        <taxon>Thermomonosporaceae</taxon>
        <taxon>Actinomadura</taxon>
    </lineage>
</organism>
<feature type="chain" id="PRO_5030982839" description="Spore-associated protein A" evidence="1">
    <location>
        <begin position="32"/>
        <end position="158"/>
    </location>
</feature>
<sequence length="158" mass="16984">MKTTLRRLAVPVSALTLSVAGSLLATAPAHASGYSTSDICGSGYQTVRSYNVSYQTVTGAYRKLGTVYLGYNSGNGYNCAYTLKDAGLAENNFWGYPTRTGVKLLTENSTWATDYGNYKYYAGPVYRYGRDRCTKLVADVSNNSGISAHFASGWVACG</sequence>
<comment type="caution">
    <text evidence="2">The sequence shown here is derived from an EMBL/GenBank/DDBJ whole genome shotgun (WGS) entry which is preliminary data.</text>
</comment>
<evidence type="ECO:0000313" key="3">
    <source>
        <dbReference type="Proteomes" id="UP000546324"/>
    </source>
</evidence>
<dbReference type="Proteomes" id="UP000546324">
    <property type="component" value="Unassembled WGS sequence"/>
</dbReference>